<evidence type="ECO:0000313" key="2">
    <source>
        <dbReference type="Proteomes" id="UP000637643"/>
    </source>
</evidence>
<gene>
    <name evidence="1" type="ORF">GCM10010912_22260</name>
</gene>
<dbReference type="EMBL" id="BMKR01000007">
    <property type="protein sequence ID" value="GGF76695.1"/>
    <property type="molecule type" value="Genomic_DNA"/>
</dbReference>
<sequence>MSSLIVIARNLNDSLTDYTTIHDGIFKKTLRKTVPIPFLFKAINFQELEQKLQTVHNDLSRYKTQVNDIRQSGSEDINKCNIFIEYVDKLIYAVQLLQGITRNLFLKSQGDNTYKLSEHTELVKRYETAVDAYYSLGDKMNSVFS</sequence>
<organism evidence="1 2">
    <name type="scientific">Paenibacillus albidus</name>
    <dbReference type="NCBI Taxonomy" id="2041023"/>
    <lineage>
        <taxon>Bacteria</taxon>
        <taxon>Bacillati</taxon>
        <taxon>Bacillota</taxon>
        <taxon>Bacilli</taxon>
        <taxon>Bacillales</taxon>
        <taxon>Paenibacillaceae</taxon>
        <taxon>Paenibacillus</taxon>
    </lineage>
</organism>
<reference evidence="1" key="2">
    <citation type="submission" date="2020-09" db="EMBL/GenBank/DDBJ databases">
        <authorList>
            <person name="Sun Q."/>
            <person name="Zhou Y."/>
        </authorList>
    </citation>
    <scope>NUCLEOTIDE SEQUENCE</scope>
    <source>
        <strain evidence="1">CGMCC 1.16134</strain>
    </source>
</reference>
<dbReference type="AlphaFoldDB" id="A0A917C8P3"/>
<proteinExistence type="predicted"/>
<evidence type="ECO:0000313" key="1">
    <source>
        <dbReference type="EMBL" id="GGF76695.1"/>
    </source>
</evidence>
<dbReference type="RefSeq" id="WP_189024760.1">
    <property type="nucleotide sequence ID" value="NZ_BMKR01000007.1"/>
</dbReference>
<name>A0A917C8P3_9BACL</name>
<protein>
    <submittedName>
        <fullName evidence="1">Uncharacterized protein</fullName>
    </submittedName>
</protein>
<comment type="caution">
    <text evidence="1">The sequence shown here is derived from an EMBL/GenBank/DDBJ whole genome shotgun (WGS) entry which is preliminary data.</text>
</comment>
<keyword evidence="2" id="KW-1185">Reference proteome</keyword>
<reference evidence="1" key="1">
    <citation type="journal article" date="2014" name="Int. J. Syst. Evol. Microbiol.">
        <title>Complete genome sequence of Corynebacterium casei LMG S-19264T (=DSM 44701T), isolated from a smear-ripened cheese.</title>
        <authorList>
            <consortium name="US DOE Joint Genome Institute (JGI-PGF)"/>
            <person name="Walter F."/>
            <person name="Albersmeier A."/>
            <person name="Kalinowski J."/>
            <person name="Ruckert C."/>
        </authorList>
    </citation>
    <scope>NUCLEOTIDE SEQUENCE</scope>
    <source>
        <strain evidence="1">CGMCC 1.16134</strain>
    </source>
</reference>
<accession>A0A917C8P3</accession>
<dbReference type="Proteomes" id="UP000637643">
    <property type="component" value="Unassembled WGS sequence"/>
</dbReference>